<dbReference type="GO" id="GO:0016740">
    <property type="term" value="F:transferase activity"/>
    <property type="evidence" value="ECO:0007669"/>
    <property type="project" value="UniProtKB-KW"/>
</dbReference>
<accession>U3GKA5</accession>
<evidence type="ECO:0000259" key="1">
    <source>
        <dbReference type="Pfam" id="PF00535"/>
    </source>
</evidence>
<dbReference type="InterPro" id="IPR029044">
    <property type="entry name" value="Nucleotide-diphossugar_trans"/>
</dbReference>
<dbReference type="AlphaFoldDB" id="U3GKA5"/>
<dbReference type="Gene3D" id="3.90.550.10">
    <property type="entry name" value="Spore Coat Polysaccharide Biosynthesis Protein SpsA, Chain A"/>
    <property type="match status" value="1"/>
</dbReference>
<dbReference type="InterPro" id="IPR001173">
    <property type="entry name" value="Glyco_trans_2-like"/>
</dbReference>
<evidence type="ECO:0000313" key="2">
    <source>
        <dbReference type="EMBL" id="AFW04884.1"/>
    </source>
</evidence>
<protein>
    <submittedName>
        <fullName evidence="2">Glycosyltransferase</fullName>
    </submittedName>
</protein>
<reference evidence="2" key="1">
    <citation type="journal article" date="2013" name="FEMS Microbiol. Rev.">
        <title>Structural diversity in Salmonella O antigens and its genetic basis.</title>
        <authorList>
            <person name="Liu B."/>
            <person name="Knirel Y.A."/>
            <person name="Feng L."/>
            <person name="Perepelov A.V."/>
            <person name="Senchenkova S.N."/>
            <person name="Reeves P.R."/>
            <person name="Wang L."/>
        </authorList>
    </citation>
    <scope>NUCLEOTIDE SEQUENCE</scope>
    <source>
        <strain evidence="2">G2476</strain>
    </source>
</reference>
<organism evidence="2">
    <name type="scientific">Salmonella enterica</name>
    <name type="common">Salmonella choleraesuis</name>
    <dbReference type="NCBI Taxonomy" id="28901"/>
    <lineage>
        <taxon>Bacteria</taxon>
        <taxon>Pseudomonadati</taxon>
        <taxon>Pseudomonadota</taxon>
        <taxon>Gammaproteobacteria</taxon>
        <taxon>Enterobacterales</taxon>
        <taxon>Enterobacteriaceae</taxon>
        <taxon>Salmonella</taxon>
    </lineage>
</organism>
<dbReference type="SUPFAM" id="SSF53448">
    <property type="entry name" value="Nucleotide-diphospho-sugar transferases"/>
    <property type="match status" value="1"/>
</dbReference>
<dbReference type="EMBL" id="JX975347">
    <property type="protein sequence ID" value="AFW04884.1"/>
    <property type="molecule type" value="Genomic_DNA"/>
</dbReference>
<gene>
    <name evidence="2" type="primary">wdcB</name>
</gene>
<feature type="domain" description="Glycosyltransferase 2-like" evidence="1">
    <location>
        <begin position="6"/>
        <end position="100"/>
    </location>
</feature>
<sequence length="275" mass="31984">MNILPIIVLYKCQLENSECINTLLRLDNVSHLKEIFVYNNSPGIISIPDQYMGINVHKINDHENSGVSKAYNEGLKFAKKMNYEYVLLLDQDTSLPGDALVIYKESLIANKYIKLFCPILKKNTGVICSPLLYRLHRGFPVNHFKAGKYEFDDFTPINSGMLLNVDAALECGGYNEEVFLDFSDFQFIERFKKHNPCFYVVPLILYQDCSGDEVDPSKLLIRFRLYCQCAKKCVREKIQDDFIYFLMVFARAVKMAVKTKRIDFIINFYKYYIRG</sequence>
<proteinExistence type="predicted"/>
<name>U3GKA5_SALER</name>
<dbReference type="Pfam" id="PF00535">
    <property type="entry name" value="Glycos_transf_2"/>
    <property type="match status" value="1"/>
</dbReference>
<keyword evidence="2" id="KW-0808">Transferase</keyword>